<dbReference type="Gene3D" id="3.40.50.1820">
    <property type="entry name" value="alpha/beta hydrolase"/>
    <property type="match status" value="1"/>
</dbReference>
<name>A8G8L3_SERP5</name>
<dbReference type="OrthoDB" id="8480037at2"/>
<dbReference type="AlphaFoldDB" id="A8G8L3"/>
<feature type="domain" description="Thioesterase" evidence="2">
    <location>
        <begin position="4"/>
        <end position="228"/>
    </location>
</feature>
<dbReference type="PANTHER" id="PTHR11487:SF0">
    <property type="entry name" value="S-ACYL FATTY ACID SYNTHASE THIOESTERASE, MEDIUM CHAIN"/>
    <property type="match status" value="1"/>
</dbReference>
<protein>
    <submittedName>
        <fullName evidence="3">Thioesterase</fullName>
    </submittedName>
</protein>
<sequence>MCLIFCLPHAGGGAHHYFGWAAHLAPDIQWEPLDYAGHFSRMDEPAYASFEQAVEDLAEVMIARASGHPFALFGHSMGGALAYEIAQYLAARQLAKDLSFIAVSSALPPHRRDPNMPRYYELPDWDFIQHLIDTGGMTAQLAAQAELMASYLPLIRQDYQLYHQYQPPSHPPLSTPLYALWGEEEEDRNDNMPAWADYSHAFNGSKAYPGDHFFWRHCLGAVAADISAIASQASTGQTCRR</sequence>
<reference evidence="3" key="1">
    <citation type="submission" date="2007-09" db="EMBL/GenBank/DDBJ databases">
        <title>Complete sequence of chromosome of Serratia proteamaculans 568.</title>
        <authorList>
            <consortium name="US DOE Joint Genome Institute"/>
            <person name="Copeland A."/>
            <person name="Lucas S."/>
            <person name="Lapidus A."/>
            <person name="Barry K."/>
            <person name="Glavina del Rio T."/>
            <person name="Dalin E."/>
            <person name="Tice H."/>
            <person name="Pitluck S."/>
            <person name="Chain P."/>
            <person name="Malfatti S."/>
            <person name="Shin M."/>
            <person name="Vergez L."/>
            <person name="Schmutz J."/>
            <person name="Larimer F."/>
            <person name="Land M."/>
            <person name="Hauser L."/>
            <person name="Kyrpides N."/>
            <person name="Kim E."/>
            <person name="Taghavi S."/>
            <person name="Newman L."/>
            <person name="Vangronsveld J."/>
            <person name="van der Lelie D."/>
            <person name="Richardson P."/>
        </authorList>
    </citation>
    <scope>NUCLEOTIDE SEQUENCE [LARGE SCALE GENOMIC DNA]</scope>
    <source>
        <strain evidence="3">568</strain>
    </source>
</reference>
<dbReference type="EMBL" id="CP000826">
    <property type="protein sequence ID" value="ABV39453.1"/>
    <property type="molecule type" value="Genomic_DNA"/>
</dbReference>
<dbReference type="Pfam" id="PF00975">
    <property type="entry name" value="Thioesterase"/>
    <property type="match status" value="1"/>
</dbReference>
<dbReference type="GO" id="GO:0008610">
    <property type="term" value="P:lipid biosynthetic process"/>
    <property type="evidence" value="ECO:0007669"/>
    <property type="project" value="TreeGrafter"/>
</dbReference>
<gene>
    <name evidence="3" type="ordered locus">Spro_0343</name>
</gene>
<dbReference type="KEGG" id="spe:Spro_0343"/>
<dbReference type="STRING" id="399741.Spro_0343"/>
<evidence type="ECO:0000259" key="2">
    <source>
        <dbReference type="Pfam" id="PF00975"/>
    </source>
</evidence>
<dbReference type="eggNOG" id="COG3208">
    <property type="taxonomic scope" value="Bacteria"/>
</dbReference>
<organism evidence="3">
    <name type="scientific">Serratia proteamaculans (strain 568)</name>
    <dbReference type="NCBI Taxonomy" id="399741"/>
    <lineage>
        <taxon>Bacteria</taxon>
        <taxon>Pseudomonadati</taxon>
        <taxon>Pseudomonadota</taxon>
        <taxon>Gammaproteobacteria</taxon>
        <taxon>Enterobacterales</taxon>
        <taxon>Yersiniaceae</taxon>
        <taxon>Serratia</taxon>
    </lineage>
</organism>
<dbReference type="InterPro" id="IPR001031">
    <property type="entry name" value="Thioesterase"/>
</dbReference>
<dbReference type="PANTHER" id="PTHR11487">
    <property type="entry name" value="THIOESTERASE"/>
    <property type="match status" value="1"/>
</dbReference>
<evidence type="ECO:0000256" key="1">
    <source>
        <dbReference type="ARBA" id="ARBA00007169"/>
    </source>
</evidence>
<dbReference type="SUPFAM" id="SSF53474">
    <property type="entry name" value="alpha/beta-Hydrolases"/>
    <property type="match status" value="1"/>
</dbReference>
<proteinExistence type="inferred from homology"/>
<dbReference type="InterPro" id="IPR029058">
    <property type="entry name" value="AB_hydrolase_fold"/>
</dbReference>
<comment type="similarity">
    <text evidence="1">Belongs to the thioesterase family.</text>
</comment>
<dbReference type="HOGENOM" id="CLU_070456_2_0_6"/>
<dbReference type="InterPro" id="IPR012223">
    <property type="entry name" value="TEII"/>
</dbReference>
<accession>A8G8L3</accession>
<evidence type="ECO:0000313" key="3">
    <source>
        <dbReference type="EMBL" id="ABV39453.1"/>
    </source>
</evidence>